<name>A0AAV9VX66_9PEZI</name>
<accession>A0AAV9VX66</accession>
<evidence type="ECO:0008006" key="3">
    <source>
        <dbReference type="Google" id="ProtNLM"/>
    </source>
</evidence>
<comment type="caution">
    <text evidence="1">The sequence shown here is derived from an EMBL/GenBank/DDBJ whole genome shotgun (WGS) entry which is preliminary data.</text>
</comment>
<protein>
    <recommendedName>
        <fullName evidence="3">F-box domain-containing protein</fullName>
    </recommendedName>
</protein>
<evidence type="ECO:0000313" key="1">
    <source>
        <dbReference type="EMBL" id="KAK6497702.1"/>
    </source>
</evidence>
<reference evidence="1 2" key="1">
    <citation type="submission" date="2023-08" db="EMBL/GenBank/DDBJ databases">
        <authorList>
            <person name="Palmer J.M."/>
        </authorList>
    </citation>
    <scope>NUCLEOTIDE SEQUENCE [LARGE SCALE GENOMIC DNA]</scope>
    <source>
        <strain evidence="1 2">TWF481</strain>
    </source>
</reference>
<proteinExistence type="predicted"/>
<dbReference type="EMBL" id="JAVHJL010000009">
    <property type="protein sequence ID" value="KAK6497702.1"/>
    <property type="molecule type" value="Genomic_DNA"/>
</dbReference>
<gene>
    <name evidence="1" type="ORF">TWF481_012105</name>
</gene>
<evidence type="ECO:0000313" key="2">
    <source>
        <dbReference type="Proteomes" id="UP001370758"/>
    </source>
</evidence>
<dbReference type="Proteomes" id="UP001370758">
    <property type="component" value="Unassembled WGS sequence"/>
</dbReference>
<keyword evidence="2" id="KW-1185">Reference proteome</keyword>
<sequence>MFIPPEILLNIVEELKTDRDTLHNLRLVNKYFCQVATDILFGNFNLHYGFRHSIPQMKAIIKSPGLQPFIRSLDLPSESFFPIAKNFSWRSGGSYKFEWSRVLSKKVDPPTRINCYEQQTDSAMYRGYQEVPTNSNARFTFAVKRYKKEYETYMETLTAFLRKCVNLRAIHITTGLGYEAERSQKWCEMVRSAVFPILAHYDIKKFEISVAAGECFWRMIEGYEHGETTGDNTPGFPSVTSLAIKVHHETSYGHWYGEPPDRSNRFNCFLSAMPNLTTYSISRADLRRRSFYFLPTSFAHLTSLNMRFMNFDEEGFNNFKAMVTSIKALTDLTLDAIVLCLPANLQLERYTERRHPIETAPASGSTSNTLVFGDARPPNPGPFDAFLDSGNSFNFDPFDAYSEEESVPTYALTDLSPTMTWKCTFDIFREQLPNLTEFSFKRLLYCNSCLPTSYDRNVLLYIPVQDSEHYNRTGFQKFARGTRDMELISPLVGDYFALGRLRGTVNENRRKYGLPELKYAGKSEGFGKNSGSDTFNLKDEIPGFEHQTKNNRIILLEPYDLWRNDSPDEDPENHNLGFGDYTFGGFRTNSRRPGDLRYQEAP</sequence>
<organism evidence="1 2">
    <name type="scientific">Arthrobotrys musiformis</name>
    <dbReference type="NCBI Taxonomy" id="47236"/>
    <lineage>
        <taxon>Eukaryota</taxon>
        <taxon>Fungi</taxon>
        <taxon>Dikarya</taxon>
        <taxon>Ascomycota</taxon>
        <taxon>Pezizomycotina</taxon>
        <taxon>Orbiliomycetes</taxon>
        <taxon>Orbiliales</taxon>
        <taxon>Orbiliaceae</taxon>
        <taxon>Arthrobotrys</taxon>
    </lineage>
</organism>
<dbReference type="SUPFAM" id="SSF52047">
    <property type="entry name" value="RNI-like"/>
    <property type="match status" value="1"/>
</dbReference>
<dbReference type="AlphaFoldDB" id="A0AAV9VX66"/>